<dbReference type="OrthoDB" id="24648at10239"/>
<protein>
    <submittedName>
        <fullName evidence="1">Uncharacterized protein</fullName>
    </submittedName>
</protein>
<dbReference type="EMBL" id="KU640380">
    <property type="protein sequence ID" value="AMQ66655.1"/>
    <property type="molecule type" value="Genomic_DNA"/>
</dbReference>
<sequence>MDNNKTSVMDLPFDKGNQLTYVRRGVLWVQKNPHYIVELVKEPDFTYVMVYAVHPDSKDKPKKLAIQQEVGANPRFSTQTVLGKIANQLFPPKKKLKWVVKDPLFTAPVIPNRVATLTGQQEDGFFEREPDRITQHQGGKKFVRGKNTGVFIGLSSIIWEDKVTIPTASLIKTINNYRETLFYDFEGDNQSHPLARYYKEDLEE</sequence>
<dbReference type="RefSeq" id="YP_009275345.1">
    <property type="nucleotide sequence ID" value="NC_030925.1"/>
</dbReference>
<evidence type="ECO:0000313" key="1">
    <source>
        <dbReference type="EMBL" id="AMQ66655.1"/>
    </source>
</evidence>
<evidence type="ECO:0000313" key="2">
    <source>
        <dbReference type="Proteomes" id="UP000201588"/>
    </source>
</evidence>
<accession>A0A142F1J8</accession>
<name>A0A142F1J8_9CAUD</name>
<organism evidence="1 2">
    <name type="scientific">Bacillus phage Shbh1</name>
    <dbReference type="NCBI Taxonomy" id="1796992"/>
    <lineage>
        <taxon>Viruses</taxon>
        <taxon>Duplodnaviria</taxon>
        <taxon>Heunggongvirae</taxon>
        <taxon>Uroviricota</taxon>
        <taxon>Caudoviricetes</taxon>
        <taxon>Herelleviridae</taxon>
        <taxon>Bastillevirinae</taxon>
        <taxon>Shalavirus</taxon>
        <taxon>Shalavirus Shbh1</taxon>
    </lineage>
</organism>
<dbReference type="Proteomes" id="UP000201588">
    <property type="component" value="Segment"/>
</dbReference>
<reference evidence="1 2" key="1">
    <citation type="submission" date="2016-01" db="EMBL/GenBank/DDBJ databases">
        <title>Isolation and characterization of bacteriophages from East Africa Rift Valley soda lakes.</title>
        <authorList>
            <person name="van Zyl L.J."/>
            <person name="Nemavhulani S."/>
            <person name="Cowan D.A."/>
            <person name="Trindade M.I."/>
        </authorList>
    </citation>
    <scope>NUCLEOTIDE SEQUENCE [LARGE SCALE GENOMIC DNA]</scope>
</reference>
<proteinExistence type="predicted"/>
<keyword evidence="2" id="KW-1185">Reference proteome</keyword>
<dbReference type="GeneID" id="28799540"/>
<dbReference type="KEGG" id="vg:28799540"/>